<evidence type="ECO:0000313" key="2">
    <source>
        <dbReference type="Proteomes" id="UP001516400"/>
    </source>
</evidence>
<dbReference type="EMBL" id="JABFTP020000144">
    <property type="protein sequence ID" value="KAL3281706.1"/>
    <property type="molecule type" value="Genomic_DNA"/>
</dbReference>
<organism evidence="1 2">
    <name type="scientific">Cryptolaemus montrouzieri</name>
    <dbReference type="NCBI Taxonomy" id="559131"/>
    <lineage>
        <taxon>Eukaryota</taxon>
        <taxon>Metazoa</taxon>
        <taxon>Ecdysozoa</taxon>
        <taxon>Arthropoda</taxon>
        <taxon>Hexapoda</taxon>
        <taxon>Insecta</taxon>
        <taxon>Pterygota</taxon>
        <taxon>Neoptera</taxon>
        <taxon>Endopterygota</taxon>
        <taxon>Coleoptera</taxon>
        <taxon>Polyphaga</taxon>
        <taxon>Cucujiformia</taxon>
        <taxon>Coccinelloidea</taxon>
        <taxon>Coccinellidae</taxon>
        <taxon>Scymninae</taxon>
        <taxon>Scymnini</taxon>
        <taxon>Cryptolaemus</taxon>
    </lineage>
</organism>
<accession>A0ABD2NSL5</accession>
<comment type="caution">
    <text evidence="1">The sequence shown here is derived from an EMBL/GenBank/DDBJ whole genome shotgun (WGS) entry which is preliminary data.</text>
</comment>
<dbReference type="AlphaFoldDB" id="A0ABD2NSL5"/>
<evidence type="ECO:0000313" key="1">
    <source>
        <dbReference type="EMBL" id="KAL3281706.1"/>
    </source>
</evidence>
<name>A0ABD2NSL5_9CUCU</name>
<keyword evidence="2" id="KW-1185">Reference proteome</keyword>
<protein>
    <submittedName>
        <fullName evidence="1">Uncharacterized protein</fullName>
    </submittedName>
</protein>
<proteinExistence type="predicted"/>
<dbReference type="Proteomes" id="UP001516400">
    <property type="component" value="Unassembled WGS sequence"/>
</dbReference>
<sequence>MIVEQYNWKVIQILVNKPAHIKKEEMEQLIDIVIFMSFCETTSIKTLLESIHIATSSKWCNNMQEMGILHLNDNTKFIPAGKGGHDKVFKVRPMIDRIP</sequence>
<gene>
    <name evidence="1" type="ORF">HHI36_004912</name>
</gene>
<reference evidence="1 2" key="1">
    <citation type="journal article" date="2021" name="BMC Biol.">
        <title>Horizontally acquired antibacterial genes associated with adaptive radiation of ladybird beetles.</title>
        <authorList>
            <person name="Li H.S."/>
            <person name="Tang X.F."/>
            <person name="Huang Y.H."/>
            <person name="Xu Z.Y."/>
            <person name="Chen M.L."/>
            <person name="Du X.Y."/>
            <person name="Qiu B.Y."/>
            <person name="Chen P.T."/>
            <person name="Zhang W."/>
            <person name="Slipinski A."/>
            <person name="Escalona H.E."/>
            <person name="Waterhouse R.M."/>
            <person name="Zwick A."/>
            <person name="Pang H."/>
        </authorList>
    </citation>
    <scope>NUCLEOTIDE SEQUENCE [LARGE SCALE GENOMIC DNA]</scope>
    <source>
        <strain evidence="1">SYSU2018</strain>
    </source>
</reference>